<evidence type="ECO:0000313" key="1">
    <source>
        <dbReference type="EMBL" id="CAF0859548.1"/>
    </source>
</evidence>
<reference evidence="2" key="1">
    <citation type="submission" date="2021-02" db="EMBL/GenBank/DDBJ databases">
        <authorList>
            <person name="Nowell W R."/>
        </authorList>
    </citation>
    <scope>NUCLEOTIDE SEQUENCE</scope>
</reference>
<organism evidence="2 5">
    <name type="scientific">Didymodactylos carnosus</name>
    <dbReference type="NCBI Taxonomy" id="1234261"/>
    <lineage>
        <taxon>Eukaryota</taxon>
        <taxon>Metazoa</taxon>
        <taxon>Spiralia</taxon>
        <taxon>Gnathifera</taxon>
        <taxon>Rotifera</taxon>
        <taxon>Eurotatoria</taxon>
        <taxon>Bdelloidea</taxon>
        <taxon>Philodinida</taxon>
        <taxon>Philodinidae</taxon>
        <taxon>Didymodactylos</taxon>
    </lineage>
</organism>
<dbReference type="Proteomes" id="UP000677228">
    <property type="component" value="Unassembled WGS sequence"/>
</dbReference>
<accession>A0A814CF49</accession>
<dbReference type="AlphaFoldDB" id="A0A814CF49"/>
<protein>
    <submittedName>
        <fullName evidence="2">Uncharacterized protein</fullName>
    </submittedName>
</protein>
<dbReference type="EMBL" id="CAJOBC010002159">
    <property type="protein sequence ID" value="CAF3718847.1"/>
    <property type="molecule type" value="Genomic_DNA"/>
</dbReference>
<dbReference type="Proteomes" id="UP000682733">
    <property type="component" value="Unassembled WGS sequence"/>
</dbReference>
<evidence type="ECO:0000313" key="2">
    <source>
        <dbReference type="EMBL" id="CAF0942494.1"/>
    </source>
</evidence>
<dbReference type="InterPro" id="IPR029160">
    <property type="entry name" value="UQCC4"/>
</dbReference>
<dbReference type="EMBL" id="CAJOBA010002424">
    <property type="protein sequence ID" value="CAF3644453.1"/>
    <property type="molecule type" value="Genomic_DNA"/>
</dbReference>
<evidence type="ECO:0000313" key="5">
    <source>
        <dbReference type="Proteomes" id="UP000663829"/>
    </source>
</evidence>
<dbReference type="Proteomes" id="UP000663829">
    <property type="component" value="Unassembled WGS sequence"/>
</dbReference>
<dbReference type="Proteomes" id="UP000681722">
    <property type="component" value="Unassembled WGS sequence"/>
</dbReference>
<name>A0A814CF49_9BILA</name>
<sequence>MQNIQQSLKRLIIFRRFVQHKQNSSTVPSVKDVAKQRIKDLRVEYDKPVQFSSSAAKEWDTLDSLIPNRKNGIFNRPLLLSALVINLIYWGFLREENDLDVQVSRQPWEILPKMNIEYLRTAERQYAEAGLDTSTIEAKKQIFQDTYFPQVNEQIRVSRNK</sequence>
<evidence type="ECO:0000313" key="4">
    <source>
        <dbReference type="EMBL" id="CAF3718847.1"/>
    </source>
</evidence>
<gene>
    <name evidence="2" type="ORF">GPM918_LOCUS10787</name>
    <name evidence="1" type="ORF">OVA965_LOCUS7565</name>
    <name evidence="4" type="ORF">SRO942_LOCUS10788</name>
    <name evidence="3" type="ORF">TMI583_LOCUS7558</name>
</gene>
<dbReference type="EMBL" id="CAJNOQ010002159">
    <property type="protein sequence ID" value="CAF0942494.1"/>
    <property type="molecule type" value="Genomic_DNA"/>
</dbReference>
<comment type="caution">
    <text evidence="2">The sequence shown here is derived from an EMBL/GenBank/DDBJ whole genome shotgun (WGS) entry which is preliminary data.</text>
</comment>
<evidence type="ECO:0000313" key="3">
    <source>
        <dbReference type="EMBL" id="CAF3644453.1"/>
    </source>
</evidence>
<proteinExistence type="predicted"/>
<dbReference type="EMBL" id="CAJNOK010002425">
    <property type="protein sequence ID" value="CAF0859548.1"/>
    <property type="molecule type" value="Genomic_DNA"/>
</dbReference>
<keyword evidence="5" id="KW-1185">Reference proteome</keyword>
<dbReference type="OrthoDB" id="5783753at2759"/>
<dbReference type="Pfam" id="PF15013">
    <property type="entry name" value="CCSMST1"/>
    <property type="match status" value="1"/>
</dbReference>